<gene>
    <name evidence="3" type="ORF">FRUB_09718</name>
</gene>
<dbReference type="Pfam" id="PF13488">
    <property type="entry name" value="Gly-zipper_Omp"/>
    <property type="match status" value="1"/>
</dbReference>
<evidence type="ECO:0000259" key="2">
    <source>
        <dbReference type="Pfam" id="PF13488"/>
    </source>
</evidence>
<sequence>MTGKFYKRLIVLATLVGTGLGAGCSTMNNTEKDATIGGALGAATGLAIGAVTHNPKTGAVVGGLAGAGVGGLIGNEQDKKEKQQADDARLVAAQQAQAAMMTIADVIAMTQQGQSDATIINRIRATGSIFNPSTEDFAALKQYNVTEPVIQEIATSRMRAGVPQPRTVIVQQAPPGYGPPVVYTAPPPPVVVGVGGPVYYGGYGYRRGW</sequence>
<dbReference type="InterPro" id="IPR039567">
    <property type="entry name" value="Gly-zipper"/>
</dbReference>
<keyword evidence="4" id="KW-1185">Reference proteome</keyword>
<dbReference type="EMBL" id="NIDE01000019">
    <property type="protein sequence ID" value="OWK34876.1"/>
    <property type="molecule type" value="Genomic_DNA"/>
</dbReference>
<evidence type="ECO:0000313" key="3">
    <source>
        <dbReference type="EMBL" id="OWK34876.1"/>
    </source>
</evidence>
<protein>
    <recommendedName>
        <fullName evidence="2">Glycine zipper domain-containing protein</fullName>
    </recommendedName>
</protein>
<name>A0A225DC60_9BACT</name>
<feature type="domain" description="Glycine zipper" evidence="2">
    <location>
        <begin position="36"/>
        <end position="81"/>
    </location>
</feature>
<evidence type="ECO:0000313" key="4">
    <source>
        <dbReference type="Proteomes" id="UP000214646"/>
    </source>
</evidence>
<keyword evidence="1" id="KW-0732">Signal</keyword>
<dbReference type="Proteomes" id="UP000214646">
    <property type="component" value="Unassembled WGS sequence"/>
</dbReference>
<dbReference type="AlphaFoldDB" id="A0A225DC60"/>
<dbReference type="RefSeq" id="WP_088260102.1">
    <property type="nucleotide sequence ID" value="NZ_NIDE01000019.1"/>
</dbReference>
<feature type="signal peptide" evidence="1">
    <location>
        <begin position="1"/>
        <end position="22"/>
    </location>
</feature>
<dbReference type="PROSITE" id="PS51257">
    <property type="entry name" value="PROKAR_LIPOPROTEIN"/>
    <property type="match status" value="1"/>
</dbReference>
<feature type="chain" id="PRO_5012759222" description="Glycine zipper domain-containing protein" evidence="1">
    <location>
        <begin position="23"/>
        <end position="209"/>
    </location>
</feature>
<proteinExistence type="predicted"/>
<organism evidence="3 4">
    <name type="scientific">Fimbriiglobus ruber</name>
    <dbReference type="NCBI Taxonomy" id="1908690"/>
    <lineage>
        <taxon>Bacteria</taxon>
        <taxon>Pseudomonadati</taxon>
        <taxon>Planctomycetota</taxon>
        <taxon>Planctomycetia</taxon>
        <taxon>Gemmatales</taxon>
        <taxon>Gemmataceae</taxon>
        <taxon>Fimbriiglobus</taxon>
    </lineage>
</organism>
<comment type="caution">
    <text evidence="3">The sequence shown here is derived from an EMBL/GenBank/DDBJ whole genome shotgun (WGS) entry which is preliminary data.</text>
</comment>
<reference evidence="4" key="1">
    <citation type="submission" date="2017-06" db="EMBL/GenBank/DDBJ databases">
        <title>Genome analysis of Fimbriiglobus ruber SP5, the first member of the order Planctomycetales with confirmed chitinolytic capability.</title>
        <authorList>
            <person name="Ravin N.V."/>
            <person name="Rakitin A.L."/>
            <person name="Ivanova A.A."/>
            <person name="Beletsky A.V."/>
            <person name="Kulichevskaya I.S."/>
            <person name="Mardanov A.V."/>
            <person name="Dedysh S.N."/>
        </authorList>
    </citation>
    <scope>NUCLEOTIDE SEQUENCE [LARGE SCALE GENOMIC DNA]</scope>
    <source>
        <strain evidence="4">SP5</strain>
    </source>
</reference>
<accession>A0A225DC60</accession>
<dbReference type="OrthoDB" id="213202at2"/>
<evidence type="ECO:0000256" key="1">
    <source>
        <dbReference type="SAM" id="SignalP"/>
    </source>
</evidence>